<dbReference type="Gene3D" id="3.90.550.10">
    <property type="entry name" value="Spore Coat Polysaccharide Biosynthesis Protein SpsA, Chain A"/>
    <property type="match status" value="1"/>
</dbReference>
<dbReference type="OrthoDB" id="1733332at2759"/>
<sequence>MDIDSVKSDSVKREFLAVVLAGFGNELLPLTGDYGDEPCPKALLPVANKPMLEYTLSWIEKSGIRDVLLICPTSHRPSIYHYIHSDVTSSSLRIDLQTFDESQDGGVGTCTVLRHFSSRVPEDFVVVPCDFIPPPTLPLSMLLNKFRVDSVAEGCVATTCWYSAYRPDKAALVDEWGPLPAPSPIIWDDLTGTLLYIDTSDDVDRNTDELELRMALLSRHPRAILSSSLQDSHVYVCRRSVLDLLHIKRHFDGFRQEFLPWLCRVQYQRVKREKYKHVLNPMIDTTSQRLALRHSTLLSRRLELAGPIQESTMSIPPSPTDSDAEQDLKTGLKIGVVIHRAESGFALRVNTVHNFLEINRRALNGVTYALPSDPKNRSLIDQKAQIASDTIIGDFTQVSERTMIKKSIVGRHCVIGKGAKISASVLLDHCVIEDGAKLDGCILGKNTKVRTKSELARCVTQAGYDIGPGDIVKGEKLEISDWTAAVDDDGIEGDESSECHG</sequence>
<feature type="domain" description="Nucleotidyl transferase" evidence="10">
    <location>
        <begin position="17"/>
        <end position="132"/>
    </location>
</feature>
<dbReference type="EMBL" id="KN838579">
    <property type="protein sequence ID" value="KIK03539.1"/>
    <property type="molecule type" value="Genomic_DNA"/>
</dbReference>
<dbReference type="InterPro" id="IPR051960">
    <property type="entry name" value="eIF2B_gamma"/>
</dbReference>
<organism evidence="12 13">
    <name type="scientific">Laccaria amethystina LaAM-08-1</name>
    <dbReference type="NCBI Taxonomy" id="1095629"/>
    <lineage>
        <taxon>Eukaryota</taxon>
        <taxon>Fungi</taxon>
        <taxon>Dikarya</taxon>
        <taxon>Basidiomycota</taxon>
        <taxon>Agaricomycotina</taxon>
        <taxon>Agaricomycetes</taxon>
        <taxon>Agaricomycetidae</taxon>
        <taxon>Agaricales</taxon>
        <taxon>Agaricineae</taxon>
        <taxon>Hydnangiaceae</taxon>
        <taxon>Laccaria</taxon>
    </lineage>
</organism>
<dbReference type="Proteomes" id="UP000054477">
    <property type="component" value="Unassembled WGS sequence"/>
</dbReference>
<dbReference type="Pfam" id="PF00483">
    <property type="entry name" value="NTP_transferase"/>
    <property type="match status" value="1"/>
</dbReference>
<reference evidence="13" key="2">
    <citation type="submission" date="2015-01" db="EMBL/GenBank/DDBJ databases">
        <title>Evolutionary Origins and Diversification of the Mycorrhizal Mutualists.</title>
        <authorList>
            <consortium name="DOE Joint Genome Institute"/>
            <consortium name="Mycorrhizal Genomics Consortium"/>
            <person name="Kohler A."/>
            <person name="Kuo A."/>
            <person name="Nagy L.G."/>
            <person name="Floudas D."/>
            <person name="Copeland A."/>
            <person name="Barry K.W."/>
            <person name="Cichocki N."/>
            <person name="Veneault-Fourrey C."/>
            <person name="LaButti K."/>
            <person name="Lindquist E.A."/>
            <person name="Lipzen A."/>
            <person name="Lundell T."/>
            <person name="Morin E."/>
            <person name="Murat C."/>
            <person name="Riley R."/>
            <person name="Ohm R."/>
            <person name="Sun H."/>
            <person name="Tunlid A."/>
            <person name="Henrissat B."/>
            <person name="Grigoriev I.V."/>
            <person name="Hibbett D.S."/>
            <person name="Martin F."/>
        </authorList>
    </citation>
    <scope>NUCLEOTIDE SEQUENCE [LARGE SCALE GENOMIC DNA]</scope>
    <source>
        <strain evidence="13">LaAM-08-1</strain>
    </source>
</reference>
<feature type="domain" description="EIF2B subunit epsilon/gamma LbH" evidence="11">
    <location>
        <begin position="380"/>
        <end position="468"/>
    </location>
</feature>
<reference evidence="12 13" key="1">
    <citation type="submission" date="2014-04" db="EMBL/GenBank/DDBJ databases">
        <authorList>
            <consortium name="DOE Joint Genome Institute"/>
            <person name="Kuo A."/>
            <person name="Kohler A."/>
            <person name="Nagy L.G."/>
            <person name="Floudas D."/>
            <person name="Copeland A."/>
            <person name="Barry K.W."/>
            <person name="Cichocki N."/>
            <person name="Veneault-Fourrey C."/>
            <person name="LaButti K."/>
            <person name="Lindquist E.A."/>
            <person name="Lipzen A."/>
            <person name="Lundell T."/>
            <person name="Morin E."/>
            <person name="Murat C."/>
            <person name="Sun H."/>
            <person name="Tunlid A."/>
            <person name="Henrissat B."/>
            <person name="Grigoriev I.V."/>
            <person name="Hibbett D.S."/>
            <person name="Martin F."/>
            <person name="Nordberg H.P."/>
            <person name="Cantor M.N."/>
            <person name="Hua S.X."/>
        </authorList>
    </citation>
    <scope>NUCLEOTIDE SEQUENCE [LARGE SCALE GENOMIC DNA]</scope>
    <source>
        <strain evidence="12 13">LaAM-08-1</strain>
    </source>
</reference>
<name>A0A0C9XPR0_9AGAR</name>
<keyword evidence="5" id="KW-0648">Protein biosynthesis</keyword>
<evidence type="ECO:0000256" key="5">
    <source>
        <dbReference type="ARBA" id="ARBA00022917"/>
    </source>
</evidence>
<keyword evidence="13" id="KW-1185">Reference proteome</keyword>
<dbReference type="GO" id="GO:0003743">
    <property type="term" value="F:translation initiation factor activity"/>
    <property type="evidence" value="ECO:0007669"/>
    <property type="project" value="UniProtKB-KW"/>
</dbReference>
<gene>
    <name evidence="12" type="ORF">K443DRAFT_653425</name>
</gene>
<dbReference type="PANTHER" id="PTHR45989">
    <property type="entry name" value="TRANSLATION INITIATION FACTOR EIF-2B SUBUNIT GAMMA"/>
    <property type="match status" value="1"/>
</dbReference>
<evidence type="ECO:0000256" key="8">
    <source>
        <dbReference type="ARBA" id="ARBA00045373"/>
    </source>
</evidence>
<dbReference type="CDD" id="cd04198">
    <property type="entry name" value="eIF-2B_gamma_N"/>
    <property type="match status" value="1"/>
</dbReference>
<dbReference type="InterPro" id="IPR029044">
    <property type="entry name" value="Nucleotide-diphossugar_trans"/>
</dbReference>
<evidence type="ECO:0000256" key="1">
    <source>
        <dbReference type="ARBA" id="ARBA00004514"/>
    </source>
</evidence>
<dbReference type="HOGENOM" id="CLU_016743_3_0_1"/>
<proteinExistence type="inferred from homology"/>
<evidence type="ECO:0000256" key="4">
    <source>
        <dbReference type="ARBA" id="ARBA00022540"/>
    </source>
</evidence>
<keyword evidence="3" id="KW-0963">Cytoplasm</keyword>
<dbReference type="InterPro" id="IPR056764">
    <property type="entry name" value="LbH_EIF2B3/5"/>
</dbReference>
<evidence type="ECO:0000313" key="13">
    <source>
        <dbReference type="Proteomes" id="UP000054477"/>
    </source>
</evidence>
<comment type="subunit">
    <text evidence="9">Component of the translation initiation factor 2B (eIF2B) complex which is a heterodecamer of two sets of five different subunits: alpha, beta, gamma, delta and epsilon. Subunits alpha, beta and delta comprise a regulatory subcomplex and subunits epsilon and gamma comprise a catalytic subcomplex. Within the complex, the hexameric regulatory complex resides at the center, with the two heterodimeric catalytic subcomplexes bound on opposite sides.</text>
</comment>
<comment type="function">
    <text evidence="8">Acts as a component of the translation initiation factor 2B (eIF2B) complex, which catalyzes the exchange of GDP for GTP on the eukaryotic initiation factor 2 (eIF2) complex gamma subunit. Its guanine nucleotide exchange factor activity is repressed when bound to eIF2 complex phosphorylated on the alpha subunit, thereby limiting the amount of methionyl-initiator methionine tRNA available to the ribosome and consequently global translation is repressed.</text>
</comment>
<evidence type="ECO:0000313" key="12">
    <source>
        <dbReference type="EMBL" id="KIK03539.1"/>
    </source>
</evidence>
<accession>A0A0C9XPR0</accession>
<protein>
    <recommendedName>
        <fullName evidence="6">Translation initiation factor eIF2B subunit gamma</fullName>
    </recommendedName>
    <alternativeName>
        <fullName evidence="7">eIF2B GDP-GTP exchange factor subunit gamma</fullName>
    </alternativeName>
</protein>
<dbReference type="Pfam" id="PF25084">
    <property type="entry name" value="LbH_EIF2B"/>
    <property type="match status" value="1"/>
</dbReference>
<comment type="similarity">
    <text evidence="2">Belongs to the eIF-2B gamma/epsilon subunits family.</text>
</comment>
<dbReference type="Gene3D" id="2.160.10.10">
    <property type="entry name" value="Hexapeptide repeat proteins"/>
    <property type="match status" value="1"/>
</dbReference>
<dbReference type="STRING" id="1095629.A0A0C9XPR0"/>
<evidence type="ECO:0000259" key="10">
    <source>
        <dbReference type="Pfam" id="PF00483"/>
    </source>
</evidence>
<keyword evidence="4" id="KW-0396">Initiation factor</keyword>
<dbReference type="InterPro" id="IPR005835">
    <property type="entry name" value="NTP_transferase_dom"/>
</dbReference>
<dbReference type="PANTHER" id="PTHR45989:SF1">
    <property type="entry name" value="TRANSLATION INITIATION FACTOR EIF-2B SUBUNIT GAMMA"/>
    <property type="match status" value="1"/>
</dbReference>
<dbReference type="AlphaFoldDB" id="A0A0C9XPR0"/>
<evidence type="ECO:0000259" key="11">
    <source>
        <dbReference type="Pfam" id="PF25084"/>
    </source>
</evidence>
<dbReference type="GO" id="GO:0002183">
    <property type="term" value="P:cytoplasmic translational initiation"/>
    <property type="evidence" value="ECO:0007669"/>
    <property type="project" value="TreeGrafter"/>
</dbReference>
<evidence type="ECO:0000256" key="2">
    <source>
        <dbReference type="ARBA" id="ARBA00007878"/>
    </source>
</evidence>
<evidence type="ECO:0000256" key="9">
    <source>
        <dbReference type="ARBA" id="ARBA00046432"/>
    </source>
</evidence>
<dbReference type="GO" id="GO:0005829">
    <property type="term" value="C:cytosol"/>
    <property type="evidence" value="ECO:0007669"/>
    <property type="project" value="UniProtKB-SubCell"/>
</dbReference>
<evidence type="ECO:0000256" key="7">
    <source>
        <dbReference type="ARBA" id="ARBA00044229"/>
    </source>
</evidence>
<dbReference type="GO" id="GO:0005851">
    <property type="term" value="C:eukaryotic translation initiation factor 2B complex"/>
    <property type="evidence" value="ECO:0007669"/>
    <property type="project" value="TreeGrafter"/>
</dbReference>
<evidence type="ECO:0000256" key="6">
    <source>
        <dbReference type="ARBA" id="ARBA00044196"/>
    </source>
</evidence>
<dbReference type="SUPFAM" id="SSF53448">
    <property type="entry name" value="Nucleotide-diphospho-sugar transferases"/>
    <property type="match status" value="1"/>
</dbReference>
<evidence type="ECO:0000256" key="3">
    <source>
        <dbReference type="ARBA" id="ARBA00022490"/>
    </source>
</evidence>
<dbReference type="GO" id="GO:0005085">
    <property type="term" value="F:guanyl-nucleotide exchange factor activity"/>
    <property type="evidence" value="ECO:0007669"/>
    <property type="project" value="TreeGrafter"/>
</dbReference>
<comment type="subcellular location">
    <subcellularLocation>
        <location evidence="1">Cytoplasm</location>
        <location evidence="1">Cytosol</location>
    </subcellularLocation>
</comment>